<proteinExistence type="predicted"/>
<feature type="compositionally biased region" description="Basic and acidic residues" evidence="1">
    <location>
        <begin position="63"/>
        <end position="80"/>
    </location>
</feature>
<dbReference type="GeneID" id="67014447"/>
<protein>
    <submittedName>
        <fullName evidence="3">Uncharacterized protein</fullName>
    </submittedName>
</protein>
<gene>
    <name evidence="3" type="ORF">ALTATR162_LOCUS2946</name>
</gene>
<feature type="region of interest" description="Disordered" evidence="1">
    <location>
        <begin position="61"/>
        <end position="103"/>
    </location>
</feature>
<feature type="transmembrane region" description="Helical" evidence="2">
    <location>
        <begin position="29"/>
        <end position="53"/>
    </location>
</feature>
<accession>A0A8J2I4G5</accession>
<dbReference type="EMBL" id="CAJRGZ010000016">
    <property type="protein sequence ID" value="CAG5152876.1"/>
    <property type="molecule type" value="Genomic_DNA"/>
</dbReference>
<dbReference type="RefSeq" id="XP_043166487.1">
    <property type="nucleotide sequence ID" value="XM_043310552.1"/>
</dbReference>
<keyword evidence="2" id="KW-0472">Membrane</keyword>
<reference evidence="3" key="1">
    <citation type="submission" date="2021-05" db="EMBL/GenBank/DDBJ databases">
        <authorList>
            <person name="Stam R."/>
        </authorList>
    </citation>
    <scope>NUCLEOTIDE SEQUENCE</scope>
    <source>
        <strain evidence="3">CS162</strain>
    </source>
</reference>
<evidence type="ECO:0000256" key="2">
    <source>
        <dbReference type="SAM" id="Phobius"/>
    </source>
</evidence>
<comment type="caution">
    <text evidence="3">The sequence shown here is derived from an EMBL/GenBank/DDBJ whole genome shotgun (WGS) entry which is preliminary data.</text>
</comment>
<keyword evidence="2" id="KW-0812">Transmembrane</keyword>
<evidence type="ECO:0000313" key="3">
    <source>
        <dbReference type="EMBL" id="CAG5152876.1"/>
    </source>
</evidence>
<keyword evidence="2" id="KW-1133">Transmembrane helix</keyword>
<evidence type="ECO:0000256" key="1">
    <source>
        <dbReference type="SAM" id="MobiDB-lite"/>
    </source>
</evidence>
<name>A0A8J2I4G5_9PLEO</name>
<dbReference type="Proteomes" id="UP000676310">
    <property type="component" value="Unassembled WGS sequence"/>
</dbReference>
<dbReference type="AlphaFoldDB" id="A0A8J2I4G5"/>
<sequence>MSAFSWPQTANIKLHERSEPVPLPDHRPLMIGIGVAAAAMTIILIYTLFFFGLKYRKARATKQSKENEAEAKTIVLKDNDSSPYVGAGHQGGDIGDSHSARTSSELPVHYTHVGKDGGKHDFVEVDISSEKPKN</sequence>
<organism evidence="3 4">
    <name type="scientific">Alternaria atra</name>
    <dbReference type="NCBI Taxonomy" id="119953"/>
    <lineage>
        <taxon>Eukaryota</taxon>
        <taxon>Fungi</taxon>
        <taxon>Dikarya</taxon>
        <taxon>Ascomycota</taxon>
        <taxon>Pezizomycotina</taxon>
        <taxon>Dothideomycetes</taxon>
        <taxon>Pleosporomycetidae</taxon>
        <taxon>Pleosporales</taxon>
        <taxon>Pleosporineae</taxon>
        <taxon>Pleosporaceae</taxon>
        <taxon>Alternaria</taxon>
        <taxon>Alternaria sect. Ulocladioides</taxon>
    </lineage>
</organism>
<dbReference type="OrthoDB" id="3685383at2759"/>
<evidence type="ECO:0000313" key="4">
    <source>
        <dbReference type="Proteomes" id="UP000676310"/>
    </source>
</evidence>
<keyword evidence="4" id="KW-1185">Reference proteome</keyword>